<keyword evidence="2" id="KW-1185">Reference proteome</keyword>
<gene>
    <name evidence="1" type="ORF">L211DRAFT_855077</name>
</gene>
<evidence type="ECO:0000313" key="2">
    <source>
        <dbReference type="Proteomes" id="UP000267821"/>
    </source>
</evidence>
<name>A0A3N4M122_9PEZI</name>
<dbReference type="AlphaFoldDB" id="A0A3N4M122"/>
<proteinExistence type="predicted"/>
<organism evidence="1 2">
    <name type="scientific">Terfezia boudieri ATCC MYA-4762</name>
    <dbReference type="NCBI Taxonomy" id="1051890"/>
    <lineage>
        <taxon>Eukaryota</taxon>
        <taxon>Fungi</taxon>
        <taxon>Dikarya</taxon>
        <taxon>Ascomycota</taxon>
        <taxon>Pezizomycotina</taxon>
        <taxon>Pezizomycetes</taxon>
        <taxon>Pezizales</taxon>
        <taxon>Pezizaceae</taxon>
        <taxon>Terfezia</taxon>
    </lineage>
</organism>
<protein>
    <submittedName>
        <fullName evidence="1">Uncharacterized protein</fullName>
    </submittedName>
</protein>
<sequence length="243" mass="27500">MLRTTSMRTLQCAVKHKLMDVNSNIQLFYPMHSVNPSSIEKGWFCPYFYASNRTPKIARQLDFGIAQCFGPFLRGDHQLAEKLLSESNTILSLCDPDPTHDTHTRRLLITFLGITPYRAGMWSTSRPPGASLIHYHLFNGCPALVIPVDENCPITAWSPVTMTTIIQCGFDPAPLHGIICEYLDSVIRMEGVLPKLRERYDEVLSRCVSLVVNGALELRNAEVPKEVMKKLDPERAGLVFFRY</sequence>
<dbReference type="Proteomes" id="UP000267821">
    <property type="component" value="Unassembled WGS sequence"/>
</dbReference>
<dbReference type="InParanoid" id="A0A3N4M122"/>
<dbReference type="EMBL" id="ML121528">
    <property type="protein sequence ID" value="RPB28863.1"/>
    <property type="molecule type" value="Genomic_DNA"/>
</dbReference>
<reference evidence="1 2" key="1">
    <citation type="journal article" date="2018" name="Nat. Ecol. Evol.">
        <title>Pezizomycetes genomes reveal the molecular basis of ectomycorrhizal truffle lifestyle.</title>
        <authorList>
            <person name="Murat C."/>
            <person name="Payen T."/>
            <person name="Noel B."/>
            <person name="Kuo A."/>
            <person name="Morin E."/>
            <person name="Chen J."/>
            <person name="Kohler A."/>
            <person name="Krizsan K."/>
            <person name="Balestrini R."/>
            <person name="Da Silva C."/>
            <person name="Montanini B."/>
            <person name="Hainaut M."/>
            <person name="Levati E."/>
            <person name="Barry K.W."/>
            <person name="Belfiori B."/>
            <person name="Cichocki N."/>
            <person name="Clum A."/>
            <person name="Dockter R.B."/>
            <person name="Fauchery L."/>
            <person name="Guy J."/>
            <person name="Iotti M."/>
            <person name="Le Tacon F."/>
            <person name="Lindquist E.A."/>
            <person name="Lipzen A."/>
            <person name="Malagnac F."/>
            <person name="Mello A."/>
            <person name="Molinier V."/>
            <person name="Miyauchi S."/>
            <person name="Poulain J."/>
            <person name="Riccioni C."/>
            <person name="Rubini A."/>
            <person name="Sitrit Y."/>
            <person name="Splivallo R."/>
            <person name="Traeger S."/>
            <person name="Wang M."/>
            <person name="Zifcakova L."/>
            <person name="Wipf D."/>
            <person name="Zambonelli A."/>
            <person name="Paolocci F."/>
            <person name="Nowrousian M."/>
            <person name="Ottonello S."/>
            <person name="Baldrian P."/>
            <person name="Spatafora J.W."/>
            <person name="Henrissat B."/>
            <person name="Nagy L.G."/>
            <person name="Aury J.M."/>
            <person name="Wincker P."/>
            <person name="Grigoriev I.V."/>
            <person name="Bonfante P."/>
            <person name="Martin F.M."/>
        </authorList>
    </citation>
    <scope>NUCLEOTIDE SEQUENCE [LARGE SCALE GENOMIC DNA]</scope>
    <source>
        <strain evidence="1 2">ATCC MYA-4762</strain>
    </source>
</reference>
<dbReference type="STRING" id="1051890.A0A3N4M122"/>
<dbReference type="OrthoDB" id="3351042at2759"/>
<evidence type="ECO:0000313" key="1">
    <source>
        <dbReference type="EMBL" id="RPB28863.1"/>
    </source>
</evidence>
<accession>A0A3N4M122</accession>